<proteinExistence type="predicted"/>
<gene>
    <name evidence="1" type="ORF">FHU40_002338</name>
</gene>
<accession>A0A7W4VVJ0</accession>
<reference evidence="1 2" key="1">
    <citation type="submission" date="2020-08" db="EMBL/GenBank/DDBJ databases">
        <title>Sequencing the genomes of 1000 actinobacteria strains.</title>
        <authorList>
            <person name="Klenk H.-P."/>
        </authorList>
    </citation>
    <scope>NUCLEOTIDE SEQUENCE [LARGE SCALE GENOMIC DNA]</scope>
    <source>
        <strain evidence="1 2">DSM 105498</strain>
    </source>
</reference>
<dbReference type="RefSeq" id="WP_183592477.1">
    <property type="nucleotide sequence ID" value="NZ_JACHWR010000002.1"/>
</dbReference>
<dbReference type="Pfam" id="PF06013">
    <property type="entry name" value="WXG100"/>
    <property type="match status" value="1"/>
</dbReference>
<dbReference type="Gene3D" id="1.10.287.1060">
    <property type="entry name" value="ESAT-6-like"/>
    <property type="match status" value="1"/>
</dbReference>
<dbReference type="SUPFAM" id="SSF140453">
    <property type="entry name" value="EsxAB dimer-like"/>
    <property type="match status" value="1"/>
</dbReference>
<protein>
    <submittedName>
        <fullName evidence="1">WXG100 family type VII secretion target</fullName>
    </submittedName>
</protein>
<dbReference type="AlphaFoldDB" id="A0A7W4VVJ0"/>
<organism evidence="1 2">
    <name type="scientific">Nocardioides soli</name>
    <dbReference type="NCBI Taxonomy" id="1036020"/>
    <lineage>
        <taxon>Bacteria</taxon>
        <taxon>Bacillati</taxon>
        <taxon>Actinomycetota</taxon>
        <taxon>Actinomycetes</taxon>
        <taxon>Propionibacteriales</taxon>
        <taxon>Nocardioidaceae</taxon>
        <taxon>Nocardioides</taxon>
    </lineage>
</organism>
<dbReference type="Proteomes" id="UP000589626">
    <property type="component" value="Unassembled WGS sequence"/>
</dbReference>
<evidence type="ECO:0000313" key="2">
    <source>
        <dbReference type="Proteomes" id="UP000589626"/>
    </source>
</evidence>
<sequence>MSGAAEMGQGEGTLTKAAALVAAAKQDFDGLSKALEGRISSLQGRWAGAGGTAFLALHRAWTDRQRVITGALDEFEASLTATEKDNLDTDQAQSAAYSTMAGRLG</sequence>
<comment type="caution">
    <text evidence="1">The sequence shown here is derived from an EMBL/GenBank/DDBJ whole genome shotgun (WGS) entry which is preliminary data.</text>
</comment>
<evidence type="ECO:0000313" key="1">
    <source>
        <dbReference type="EMBL" id="MBB3042520.1"/>
    </source>
</evidence>
<dbReference type="InterPro" id="IPR036689">
    <property type="entry name" value="ESAT-6-like_sf"/>
</dbReference>
<name>A0A7W4VVJ0_9ACTN</name>
<dbReference type="InterPro" id="IPR010310">
    <property type="entry name" value="T7SS_ESAT-6-like"/>
</dbReference>
<keyword evidence="2" id="KW-1185">Reference proteome</keyword>
<dbReference type="EMBL" id="JACHWR010000002">
    <property type="protein sequence ID" value="MBB3042520.1"/>
    <property type="molecule type" value="Genomic_DNA"/>
</dbReference>